<organism evidence="1 2">
    <name type="scientific">Thelohanellus kitauei</name>
    <name type="common">Myxosporean</name>
    <dbReference type="NCBI Taxonomy" id="669202"/>
    <lineage>
        <taxon>Eukaryota</taxon>
        <taxon>Metazoa</taxon>
        <taxon>Cnidaria</taxon>
        <taxon>Myxozoa</taxon>
        <taxon>Myxosporea</taxon>
        <taxon>Bivalvulida</taxon>
        <taxon>Platysporina</taxon>
        <taxon>Myxobolidae</taxon>
        <taxon>Thelohanellus</taxon>
    </lineage>
</organism>
<dbReference type="Proteomes" id="UP000031668">
    <property type="component" value="Unassembled WGS sequence"/>
</dbReference>
<reference evidence="1 2" key="1">
    <citation type="journal article" date="2014" name="Genome Biol. Evol.">
        <title>The genome of the myxosporean Thelohanellus kitauei shows adaptations to nutrient acquisition within its fish host.</title>
        <authorList>
            <person name="Yang Y."/>
            <person name="Xiong J."/>
            <person name="Zhou Z."/>
            <person name="Huo F."/>
            <person name="Miao W."/>
            <person name="Ran C."/>
            <person name="Liu Y."/>
            <person name="Zhang J."/>
            <person name="Feng J."/>
            <person name="Wang M."/>
            <person name="Wang M."/>
            <person name="Wang L."/>
            <person name="Yao B."/>
        </authorList>
    </citation>
    <scope>NUCLEOTIDE SEQUENCE [LARGE SCALE GENOMIC DNA]</scope>
    <source>
        <strain evidence="1">Wuqing</strain>
    </source>
</reference>
<accession>A0A0C2LZQ2</accession>
<protein>
    <submittedName>
        <fullName evidence="1">Uncharacterized protein</fullName>
    </submittedName>
</protein>
<comment type="caution">
    <text evidence="1">The sequence shown here is derived from an EMBL/GenBank/DDBJ whole genome shotgun (WGS) entry which is preliminary data.</text>
</comment>
<dbReference type="AlphaFoldDB" id="A0A0C2LZQ2"/>
<evidence type="ECO:0000313" key="2">
    <source>
        <dbReference type="Proteomes" id="UP000031668"/>
    </source>
</evidence>
<dbReference type="OrthoDB" id="6020489at2759"/>
<dbReference type="EMBL" id="JWZT01005757">
    <property type="protein sequence ID" value="KII60210.1"/>
    <property type="molecule type" value="Genomic_DNA"/>
</dbReference>
<sequence length="148" mass="16737">MMGHTRHSPGNLSLDQKDKNHVKFLSDDEDDDDTVVVEKDSESHFTRLGFLPTDSNIRIEIPNDYNLYGNLKTQPISKSENLEIKKVFLESQSIFIEFHTPKTIGKISKIISITCDKGTTLKLKLIASCIDMNHGKPALKKGVHLLKF</sequence>
<dbReference type="InterPro" id="IPR026794">
    <property type="entry name" value="ADISSP"/>
</dbReference>
<keyword evidence="2" id="KW-1185">Reference proteome</keyword>
<gene>
    <name evidence="1" type="ORF">RF11_02627</name>
</gene>
<name>A0A0C2LZQ2_THEKT</name>
<proteinExistence type="predicted"/>
<evidence type="ECO:0000313" key="1">
    <source>
        <dbReference type="EMBL" id="KII60210.1"/>
    </source>
</evidence>
<dbReference type="Pfam" id="PF15006">
    <property type="entry name" value="DUF4517"/>
    <property type="match status" value="1"/>
</dbReference>